<dbReference type="InterPro" id="IPR000399">
    <property type="entry name" value="TPP-bd_CS"/>
</dbReference>
<evidence type="ECO:0000256" key="2">
    <source>
        <dbReference type="ARBA" id="ARBA00023052"/>
    </source>
</evidence>
<dbReference type="PANTHER" id="PTHR18968">
    <property type="entry name" value="THIAMINE PYROPHOSPHATE ENZYMES"/>
    <property type="match status" value="1"/>
</dbReference>
<dbReference type="EMBL" id="JAAGBB010000017">
    <property type="protein sequence ID" value="MBR0665687.1"/>
    <property type="molecule type" value="Genomic_DNA"/>
</dbReference>
<sequence>MAEQSGAEVLARAFAEAGVARIFGVPGGGSSLDLIAAAKREGIGFVLARHEFAAGVMASVTAELSGTPGIALCTRGPGVGNAANAMANAALERSPLVLVADGFAPAERGFATHQYFDHAAMMAPVAKETVALDTMPAGMAAHRALATALAAPCGAALIEMSAEAARAPAAAMPRFARPMPSVADTAALAAARSLLGRAKRPVAILGLELLDPDAALAARALVAALGCPALVTYKGKGAVPDADPLFAGIFTGGAAEAPVLDQADAILLLGADPVEFIPKPWRWGVPLLDCGTAPRPLHYRQPDAACYGALAPMLRALAEGLAPSAWTPAEIARFRETWKRVLANPGGGHNARGLGPQRVVEIAQAACRRAGADPRLAVDAGAHMFPATTYWEASRPGDLLISNGLATMGFALPAGIAAALHDPARGAMAFIGDGGLLMQLGEVATAATLGVKLVTVVLNDAGLSLIDIKKGGRDLPDRTLDWPRVDFAAAARAMGAAGFTAGSEAALDAALAEALALPGPSVIDVAVDPSGYPAQIKALRG</sequence>
<dbReference type="SUPFAM" id="SSF52467">
    <property type="entry name" value="DHS-like NAD/FAD-binding domain"/>
    <property type="match status" value="1"/>
</dbReference>
<proteinExistence type="inferred from homology"/>
<dbReference type="PANTHER" id="PTHR18968:SF129">
    <property type="entry name" value="ACETOLACTATE SYNTHASE"/>
    <property type="match status" value="1"/>
</dbReference>
<name>A0ABS5EZE9_9PROT</name>
<keyword evidence="2 3" id="KW-0786">Thiamine pyrophosphate</keyword>
<dbReference type="InterPro" id="IPR012000">
    <property type="entry name" value="Thiamin_PyroP_enz_cen_dom"/>
</dbReference>
<dbReference type="InterPro" id="IPR029061">
    <property type="entry name" value="THDP-binding"/>
</dbReference>
<dbReference type="InterPro" id="IPR011766">
    <property type="entry name" value="TPP_enzyme_TPP-bd"/>
</dbReference>
<protein>
    <submittedName>
        <fullName evidence="7">Thiamine pyrophosphate-binding protein</fullName>
    </submittedName>
</protein>
<evidence type="ECO:0000313" key="7">
    <source>
        <dbReference type="EMBL" id="MBR0665687.1"/>
    </source>
</evidence>
<dbReference type="CDD" id="cd07035">
    <property type="entry name" value="TPP_PYR_POX_like"/>
    <property type="match status" value="1"/>
</dbReference>
<evidence type="ECO:0000259" key="4">
    <source>
        <dbReference type="Pfam" id="PF00205"/>
    </source>
</evidence>
<dbReference type="SUPFAM" id="SSF52518">
    <property type="entry name" value="Thiamin diphosphate-binding fold (THDP-binding)"/>
    <property type="match status" value="2"/>
</dbReference>
<evidence type="ECO:0000313" key="8">
    <source>
        <dbReference type="Proteomes" id="UP001196870"/>
    </source>
</evidence>
<organism evidence="7 8">
    <name type="scientific">Plastoroseomonas hellenica</name>
    <dbReference type="NCBI Taxonomy" id="2687306"/>
    <lineage>
        <taxon>Bacteria</taxon>
        <taxon>Pseudomonadati</taxon>
        <taxon>Pseudomonadota</taxon>
        <taxon>Alphaproteobacteria</taxon>
        <taxon>Acetobacterales</taxon>
        <taxon>Acetobacteraceae</taxon>
        <taxon>Plastoroseomonas</taxon>
    </lineage>
</organism>
<dbReference type="Gene3D" id="3.40.50.1220">
    <property type="entry name" value="TPP-binding domain"/>
    <property type="match status" value="1"/>
</dbReference>
<feature type="domain" description="Thiamine pyrophosphate enzyme TPP-binding" evidence="5">
    <location>
        <begin position="379"/>
        <end position="525"/>
    </location>
</feature>
<dbReference type="RefSeq" id="WP_211853361.1">
    <property type="nucleotide sequence ID" value="NZ_JAAGBB010000017.1"/>
</dbReference>
<evidence type="ECO:0000259" key="6">
    <source>
        <dbReference type="Pfam" id="PF02776"/>
    </source>
</evidence>
<evidence type="ECO:0000259" key="5">
    <source>
        <dbReference type="Pfam" id="PF02775"/>
    </source>
</evidence>
<evidence type="ECO:0000256" key="3">
    <source>
        <dbReference type="RuleBase" id="RU362132"/>
    </source>
</evidence>
<comment type="similarity">
    <text evidence="1 3">Belongs to the TPP enzyme family.</text>
</comment>
<dbReference type="Pfam" id="PF02775">
    <property type="entry name" value="TPP_enzyme_C"/>
    <property type="match status" value="1"/>
</dbReference>
<accession>A0ABS5EZE9</accession>
<dbReference type="InterPro" id="IPR045229">
    <property type="entry name" value="TPP_enz"/>
</dbReference>
<comment type="caution">
    <text evidence="7">The sequence shown here is derived from an EMBL/GenBank/DDBJ whole genome shotgun (WGS) entry which is preliminary data.</text>
</comment>
<dbReference type="InterPro" id="IPR012001">
    <property type="entry name" value="Thiamin_PyroP_enz_TPP-bd_dom"/>
</dbReference>
<dbReference type="Pfam" id="PF00205">
    <property type="entry name" value="TPP_enzyme_M"/>
    <property type="match status" value="1"/>
</dbReference>
<dbReference type="InterPro" id="IPR029035">
    <property type="entry name" value="DHS-like_NAD/FAD-binding_dom"/>
</dbReference>
<dbReference type="PROSITE" id="PS00187">
    <property type="entry name" value="TPP_ENZYMES"/>
    <property type="match status" value="1"/>
</dbReference>
<reference evidence="8" key="1">
    <citation type="journal article" date="2021" name="Syst. Appl. Microbiol.">
        <title>Roseomonas hellenica sp. nov., isolated from roots of wild-growing Alkanna tinctoria.</title>
        <authorList>
            <person name="Rat A."/>
            <person name="Naranjo H.D."/>
            <person name="Lebbe L."/>
            <person name="Cnockaert M."/>
            <person name="Krigas N."/>
            <person name="Grigoriadou K."/>
            <person name="Maloupa E."/>
            <person name="Willems A."/>
        </authorList>
    </citation>
    <scope>NUCLEOTIDE SEQUENCE [LARGE SCALE GENOMIC DNA]</scope>
    <source>
        <strain evidence="8">LMG 31523</strain>
    </source>
</reference>
<dbReference type="Gene3D" id="3.40.50.970">
    <property type="match status" value="2"/>
</dbReference>
<dbReference type="Proteomes" id="UP001196870">
    <property type="component" value="Unassembled WGS sequence"/>
</dbReference>
<gene>
    <name evidence="7" type="ORF">GXW71_15115</name>
</gene>
<keyword evidence="8" id="KW-1185">Reference proteome</keyword>
<feature type="domain" description="Thiamine pyrophosphate enzyme central" evidence="4">
    <location>
        <begin position="189"/>
        <end position="273"/>
    </location>
</feature>
<feature type="domain" description="Thiamine pyrophosphate enzyme N-terminal TPP-binding" evidence="6">
    <location>
        <begin position="5"/>
        <end position="109"/>
    </location>
</feature>
<evidence type="ECO:0000256" key="1">
    <source>
        <dbReference type="ARBA" id="ARBA00007812"/>
    </source>
</evidence>
<dbReference type="Pfam" id="PF02776">
    <property type="entry name" value="TPP_enzyme_N"/>
    <property type="match status" value="1"/>
</dbReference>